<dbReference type="SUPFAM" id="SSF53756">
    <property type="entry name" value="UDP-Glycosyltransferase/glycogen phosphorylase"/>
    <property type="match status" value="1"/>
</dbReference>
<name>A0A7Y2E8S8_UNCEI</name>
<dbReference type="EMBL" id="JABDJR010000323">
    <property type="protein sequence ID" value="NNF06730.1"/>
    <property type="molecule type" value="Genomic_DNA"/>
</dbReference>
<dbReference type="PANTHER" id="PTHR12526">
    <property type="entry name" value="GLYCOSYLTRANSFERASE"/>
    <property type="match status" value="1"/>
</dbReference>
<dbReference type="Proteomes" id="UP000547674">
    <property type="component" value="Unassembled WGS sequence"/>
</dbReference>
<dbReference type="Pfam" id="PF13692">
    <property type="entry name" value="Glyco_trans_1_4"/>
    <property type="match status" value="1"/>
</dbReference>
<reference evidence="1 2" key="1">
    <citation type="submission" date="2020-03" db="EMBL/GenBank/DDBJ databases">
        <title>Metabolic flexibility allows generalist bacteria to become dominant in a frequently disturbed ecosystem.</title>
        <authorList>
            <person name="Chen Y.-J."/>
            <person name="Leung P.M."/>
            <person name="Bay S.K."/>
            <person name="Hugenholtz P."/>
            <person name="Kessler A.J."/>
            <person name="Shelley G."/>
            <person name="Waite D.W."/>
            <person name="Cook P.L."/>
            <person name="Greening C."/>
        </authorList>
    </citation>
    <scope>NUCLEOTIDE SEQUENCE [LARGE SCALE GENOMIC DNA]</scope>
    <source>
        <strain evidence="1">SS_bin_28</strain>
    </source>
</reference>
<proteinExistence type="predicted"/>
<protein>
    <submittedName>
        <fullName evidence="1">Glycosyltransferase family 4 protein</fullName>
    </submittedName>
</protein>
<dbReference type="CDD" id="cd03801">
    <property type="entry name" value="GT4_PimA-like"/>
    <property type="match status" value="1"/>
</dbReference>
<dbReference type="Gene3D" id="3.40.50.2000">
    <property type="entry name" value="Glycogen Phosphorylase B"/>
    <property type="match status" value="2"/>
</dbReference>
<keyword evidence="1" id="KW-0808">Transferase</keyword>
<accession>A0A7Y2E8S8</accession>
<sequence>MEKQREVKALKEAKALWFLTEGDQDLARRDLEIPAERTQVMPYGLSLDRFHAPRQTSEGPPRVLLFGSFAADFNQDALDFTLEEVWPRLKQLKPNVDLTIAGGGMTSAIEERIRKAGATVRGMVKDVPSLLGEATVVLIPLRYGGGLRIRLLEALACECAVVGTGVGVLGMGPEAERHVLVGETAQELAGQVARLLEDPELRRELGKQGRDWVLANRDLATVSEKQTEVVRKTLDHGRGSYK</sequence>
<evidence type="ECO:0000313" key="2">
    <source>
        <dbReference type="Proteomes" id="UP000547674"/>
    </source>
</evidence>
<gene>
    <name evidence="1" type="ORF">HKN21_08215</name>
</gene>
<dbReference type="PANTHER" id="PTHR12526:SF636">
    <property type="entry name" value="BLL3647 PROTEIN"/>
    <property type="match status" value="1"/>
</dbReference>
<evidence type="ECO:0000313" key="1">
    <source>
        <dbReference type="EMBL" id="NNF06730.1"/>
    </source>
</evidence>
<organism evidence="1 2">
    <name type="scientific">Eiseniibacteriota bacterium</name>
    <dbReference type="NCBI Taxonomy" id="2212470"/>
    <lineage>
        <taxon>Bacteria</taxon>
        <taxon>Candidatus Eiseniibacteriota</taxon>
    </lineage>
</organism>
<dbReference type="AlphaFoldDB" id="A0A7Y2E8S8"/>
<dbReference type="GO" id="GO:0016757">
    <property type="term" value="F:glycosyltransferase activity"/>
    <property type="evidence" value="ECO:0007669"/>
    <property type="project" value="TreeGrafter"/>
</dbReference>
<comment type="caution">
    <text evidence="1">The sequence shown here is derived from an EMBL/GenBank/DDBJ whole genome shotgun (WGS) entry which is preliminary data.</text>
</comment>